<dbReference type="EMBL" id="LNNH01000040">
    <property type="protein sequence ID" value="KWW14093.1"/>
    <property type="molecule type" value="Genomic_DNA"/>
</dbReference>
<feature type="transmembrane region" description="Helical" evidence="1">
    <location>
        <begin position="12"/>
        <end position="34"/>
    </location>
</feature>
<evidence type="ECO:0000313" key="3">
    <source>
        <dbReference type="Proteomes" id="UP000064189"/>
    </source>
</evidence>
<feature type="transmembrane region" description="Helical" evidence="1">
    <location>
        <begin position="46"/>
        <end position="64"/>
    </location>
</feature>
<dbReference type="Proteomes" id="UP000064189">
    <property type="component" value="Unassembled WGS sequence"/>
</dbReference>
<evidence type="ECO:0000313" key="2">
    <source>
        <dbReference type="EMBL" id="KWW14093.1"/>
    </source>
</evidence>
<feature type="transmembrane region" description="Helical" evidence="1">
    <location>
        <begin position="103"/>
        <end position="121"/>
    </location>
</feature>
<evidence type="ECO:0008006" key="4">
    <source>
        <dbReference type="Google" id="ProtNLM"/>
    </source>
</evidence>
<accession>A0A120GNF0</accession>
<name>A0A120GNF0_9BACI</name>
<proteinExistence type="predicted"/>
<keyword evidence="1" id="KW-0472">Membrane</keyword>
<keyword evidence="1" id="KW-0812">Transmembrane</keyword>
<reference evidence="2 3" key="1">
    <citation type="submission" date="2015-11" db="EMBL/GenBank/DDBJ databases">
        <title>Genome Sequence of Bacillus simplex strain VanAntwerpen2.</title>
        <authorList>
            <person name="Couger M.B."/>
        </authorList>
    </citation>
    <scope>NUCLEOTIDE SEQUENCE [LARGE SCALE GENOMIC DNA]</scope>
    <source>
        <strain evidence="2 3">VanAntwerpen02</strain>
    </source>
</reference>
<feature type="transmembrane region" description="Helical" evidence="1">
    <location>
        <begin position="71"/>
        <end position="91"/>
    </location>
</feature>
<keyword evidence="1" id="KW-1133">Transmembrane helix</keyword>
<dbReference type="InterPro" id="IPR023804">
    <property type="entry name" value="DUF3792_TM"/>
</dbReference>
<dbReference type="AlphaFoldDB" id="A0A120GNF0"/>
<sequence>MPIETKKMSVAVIYGVGSIFAIAMIASLIVSILLRFTSLTESSLTYVVMIVSFLSLFIGGFISGGKGKKQGLFLGGSTGLLYLLIVFLFQYLGHDALFTIKQWIYYGCFVITAMMGGVLGVNMSSDSRTH</sequence>
<dbReference type="Pfam" id="PF12670">
    <property type="entry name" value="DUF3792"/>
    <property type="match status" value="1"/>
</dbReference>
<comment type="caution">
    <text evidence="2">The sequence shown here is derived from an EMBL/GenBank/DDBJ whole genome shotgun (WGS) entry which is preliminary data.</text>
</comment>
<gene>
    <name evidence="2" type="ORF">AS888_00750</name>
</gene>
<protein>
    <recommendedName>
        <fullName evidence="4">TIGR04086 family membrane protein</fullName>
    </recommendedName>
</protein>
<keyword evidence="3" id="KW-1185">Reference proteome</keyword>
<dbReference type="NCBIfam" id="TIGR04086">
    <property type="entry name" value="TIGR04086_membr"/>
    <property type="match status" value="1"/>
</dbReference>
<evidence type="ECO:0000256" key="1">
    <source>
        <dbReference type="SAM" id="Phobius"/>
    </source>
</evidence>
<organism evidence="2 3">
    <name type="scientific">Peribacillus simplex</name>
    <dbReference type="NCBI Taxonomy" id="1478"/>
    <lineage>
        <taxon>Bacteria</taxon>
        <taxon>Bacillati</taxon>
        <taxon>Bacillota</taxon>
        <taxon>Bacilli</taxon>
        <taxon>Bacillales</taxon>
        <taxon>Bacillaceae</taxon>
        <taxon>Peribacillus</taxon>
    </lineage>
</organism>